<organism evidence="9 10">
    <name type="scientific">Labrys miyagiensis</name>
    <dbReference type="NCBI Taxonomy" id="346912"/>
    <lineage>
        <taxon>Bacteria</taxon>
        <taxon>Pseudomonadati</taxon>
        <taxon>Pseudomonadota</taxon>
        <taxon>Alphaproteobacteria</taxon>
        <taxon>Hyphomicrobiales</taxon>
        <taxon>Xanthobacteraceae</taxon>
        <taxon>Labrys</taxon>
    </lineage>
</organism>
<comment type="caution">
    <text evidence="9">The sequence shown here is derived from an EMBL/GenBank/DDBJ whole genome shotgun (WGS) entry which is preliminary data.</text>
</comment>
<dbReference type="PANTHER" id="PTHR43875:SF15">
    <property type="entry name" value="TREHALOSE IMPORT ATP-BINDING PROTEIN SUGC"/>
    <property type="match status" value="1"/>
</dbReference>
<evidence type="ECO:0000313" key="9">
    <source>
        <dbReference type="EMBL" id="GLS21667.1"/>
    </source>
</evidence>
<dbReference type="InterPro" id="IPR003439">
    <property type="entry name" value="ABC_transporter-like_ATP-bd"/>
</dbReference>
<evidence type="ECO:0000256" key="4">
    <source>
        <dbReference type="ARBA" id="ARBA00022741"/>
    </source>
</evidence>
<dbReference type="InterPro" id="IPR017871">
    <property type="entry name" value="ABC_transporter-like_CS"/>
</dbReference>
<dbReference type="Pfam" id="PF00005">
    <property type="entry name" value="ABC_tran"/>
    <property type="match status" value="1"/>
</dbReference>
<proteinExistence type="inferred from homology"/>
<accession>A0ABQ6CPY1</accession>
<keyword evidence="3" id="KW-1003">Cell membrane</keyword>
<dbReference type="SMART" id="SM00382">
    <property type="entry name" value="AAA"/>
    <property type="match status" value="1"/>
</dbReference>
<keyword evidence="2" id="KW-0813">Transport</keyword>
<dbReference type="GO" id="GO:0005524">
    <property type="term" value="F:ATP binding"/>
    <property type="evidence" value="ECO:0007669"/>
    <property type="project" value="UniProtKB-KW"/>
</dbReference>
<dbReference type="Pfam" id="PF08402">
    <property type="entry name" value="TOBE_2"/>
    <property type="match status" value="1"/>
</dbReference>
<keyword evidence="10" id="KW-1185">Reference proteome</keyword>
<dbReference type="InterPro" id="IPR027417">
    <property type="entry name" value="P-loop_NTPase"/>
</dbReference>
<evidence type="ECO:0000256" key="7">
    <source>
        <dbReference type="ARBA" id="ARBA00023136"/>
    </source>
</evidence>
<keyword evidence="6" id="KW-1278">Translocase</keyword>
<dbReference type="InterPro" id="IPR003593">
    <property type="entry name" value="AAA+_ATPase"/>
</dbReference>
<dbReference type="InterPro" id="IPR047641">
    <property type="entry name" value="ABC_transpr_MalK/UgpC-like"/>
</dbReference>
<evidence type="ECO:0000256" key="3">
    <source>
        <dbReference type="ARBA" id="ARBA00022475"/>
    </source>
</evidence>
<dbReference type="Gene3D" id="2.40.50.140">
    <property type="entry name" value="Nucleic acid-binding proteins"/>
    <property type="match status" value="1"/>
</dbReference>
<keyword evidence="4" id="KW-0547">Nucleotide-binding</keyword>
<dbReference type="SUPFAM" id="SSF52540">
    <property type="entry name" value="P-loop containing nucleoside triphosphate hydrolases"/>
    <property type="match status" value="1"/>
</dbReference>
<name>A0ABQ6CPY1_9HYPH</name>
<evidence type="ECO:0000259" key="8">
    <source>
        <dbReference type="PROSITE" id="PS50893"/>
    </source>
</evidence>
<dbReference type="InterPro" id="IPR013611">
    <property type="entry name" value="Transp-assoc_OB_typ2"/>
</dbReference>
<feature type="domain" description="ABC transporter" evidence="8">
    <location>
        <begin position="4"/>
        <end position="234"/>
    </location>
</feature>
<dbReference type="PROSITE" id="PS00211">
    <property type="entry name" value="ABC_TRANSPORTER_1"/>
    <property type="match status" value="1"/>
</dbReference>
<dbReference type="InterPro" id="IPR008995">
    <property type="entry name" value="Mo/tungstate-bd_C_term_dom"/>
</dbReference>
<keyword evidence="5 9" id="KW-0067">ATP-binding</keyword>
<protein>
    <submittedName>
        <fullName evidence="9">ABC transporter ATP-binding protein</fullName>
    </submittedName>
</protein>
<dbReference type="Proteomes" id="UP001156882">
    <property type="component" value="Unassembled WGS sequence"/>
</dbReference>
<keyword evidence="7" id="KW-0472">Membrane</keyword>
<dbReference type="NCBIfam" id="NF008653">
    <property type="entry name" value="PRK11650.1"/>
    <property type="match status" value="1"/>
</dbReference>
<dbReference type="PANTHER" id="PTHR43875">
    <property type="entry name" value="MALTODEXTRIN IMPORT ATP-BINDING PROTEIN MSMX"/>
    <property type="match status" value="1"/>
</dbReference>
<comment type="similarity">
    <text evidence="1">Belongs to the ABC transporter superfamily.</text>
</comment>
<evidence type="ECO:0000256" key="1">
    <source>
        <dbReference type="ARBA" id="ARBA00005417"/>
    </source>
</evidence>
<dbReference type="EMBL" id="BSPC01000052">
    <property type="protein sequence ID" value="GLS21667.1"/>
    <property type="molecule type" value="Genomic_DNA"/>
</dbReference>
<sequence length="373" mass="40295">MVTVTFDKVRKEFGTMVALPGLDLAIGSGEFVSLLGPSGCGKTTTLRMLAGLEQPTSGRILIGDRPVNNLAPGERDIAMVFQSYALYPHMTVAQNIAYPLRKRGVPKAERPARVKAVADLLQLGPLLERKPRQLSGGQQQRVALGRALVREPKVFLLDEPLSNLDAQLRAHMRAELIELHRRLGKTMVYVTHDQLEAMTMSTRIAVMRGGELQQFATPAEIYHRPANAFVAGFIGTPAMTLADGEIAAGQGRAMLKLGTLQMELPPDHLSQAPTGVLPVTVGVRPEDVVLGAGDGQASIRVVEPTGHESIVLANAGDVVFTVRVPGDSPLRPGDTVPFDLRRERLHIFERASGRRLNADRDLASGPARLSVTV</sequence>
<evidence type="ECO:0000256" key="6">
    <source>
        <dbReference type="ARBA" id="ARBA00022967"/>
    </source>
</evidence>
<reference evidence="10" key="1">
    <citation type="journal article" date="2019" name="Int. J. Syst. Evol. Microbiol.">
        <title>The Global Catalogue of Microorganisms (GCM) 10K type strain sequencing project: providing services to taxonomists for standard genome sequencing and annotation.</title>
        <authorList>
            <consortium name="The Broad Institute Genomics Platform"/>
            <consortium name="The Broad Institute Genome Sequencing Center for Infectious Disease"/>
            <person name="Wu L."/>
            <person name="Ma J."/>
        </authorList>
    </citation>
    <scope>NUCLEOTIDE SEQUENCE [LARGE SCALE GENOMIC DNA]</scope>
    <source>
        <strain evidence="10">NBRC 101365</strain>
    </source>
</reference>
<gene>
    <name evidence="9" type="ORF">GCM10007874_46840</name>
</gene>
<dbReference type="PROSITE" id="PS50893">
    <property type="entry name" value="ABC_TRANSPORTER_2"/>
    <property type="match status" value="1"/>
</dbReference>
<dbReference type="SUPFAM" id="SSF50331">
    <property type="entry name" value="MOP-like"/>
    <property type="match status" value="1"/>
</dbReference>
<evidence type="ECO:0000313" key="10">
    <source>
        <dbReference type="Proteomes" id="UP001156882"/>
    </source>
</evidence>
<dbReference type="RefSeq" id="WP_284314671.1">
    <property type="nucleotide sequence ID" value="NZ_BSPC01000052.1"/>
</dbReference>
<dbReference type="Gene3D" id="2.40.50.100">
    <property type="match status" value="1"/>
</dbReference>
<evidence type="ECO:0000256" key="5">
    <source>
        <dbReference type="ARBA" id="ARBA00022840"/>
    </source>
</evidence>
<dbReference type="Gene3D" id="3.40.50.300">
    <property type="entry name" value="P-loop containing nucleotide triphosphate hydrolases"/>
    <property type="match status" value="1"/>
</dbReference>
<evidence type="ECO:0000256" key="2">
    <source>
        <dbReference type="ARBA" id="ARBA00022448"/>
    </source>
</evidence>
<dbReference type="InterPro" id="IPR012340">
    <property type="entry name" value="NA-bd_OB-fold"/>
</dbReference>